<gene>
    <name evidence="2" type="ORF">PYCCODRAFT_1467419</name>
</gene>
<accession>A0A1Y2INN1</accession>
<evidence type="ECO:0000256" key="1">
    <source>
        <dbReference type="SAM" id="MobiDB-lite"/>
    </source>
</evidence>
<proteinExistence type="predicted"/>
<sequence length="592" mass="65625">MSGDPSLSPVGPFYVVLGGDVAAIYDQLHPANTAMGKYLPVLPIVVCCWNLNNAEAIFRLNGELFLKADPNDVYTLLQYVMWDEGPLASVWLETPGPYYAIRFGVETGIWIGFTWDSISYNVSDKKYDPVWQKFDTLPDAITFMLHKPKTNIPLQARGARVPVPSKPLGRRLQNMPRDTDTAVLPSKQPERPAAIKREQSLRVDPQLLPARTTHPRSTSPSKKRVALVVPQPSTALSSPYQSSSAKTPSRTSTPVSVLRRSAPMYDVSDGEDSEGERLGGAAGSASASCNVDEHKEDSDLIRALRKLIRPPATMNSNSTPHFPVDLGLVAEAILISAGCNPDDAWIVLQVYVHAASPEVFTHHMGLLLDWSARDALGLWEAISQAREEKKEKLTNALMEARAAMWEFAVNMHEEFPGHSAKYYYNAIMQRARLRENPSRSRPGMPDNLAPALGEDERKRVSSEIIKELAARWRNMNADERAAAVGDGVEKLTERRENHKEGVHNIAINAFNDLRANLASISKELENLNARTGADVLLIVVRSDPDQYNAPYIMYTNDRIPQFITSMSPKKETIKCFAMRLEAACIGGIDEVV</sequence>
<dbReference type="OrthoDB" id="2757227at2759"/>
<evidence type="ECO:0000313" key="3">
    <source>
        <dbReference type="Proteomes" id="UP000193067"/>
    </source>
</evidence>
<evidence type="ECO:0000313" key="2">
    <source>
        <dbReference type="EMBL" id="OSD02719.1"/>
    </source>
</evidence>
<feature type="region of interest" description="Disordered" evidence="1">
    <location>
        <begin position="435"/>
        <end position="455"/>
    </location>
</feature>
<feature type="compositionally biased region" description="Basic and acidic residues" evidence="1">
    <location>
        <begin position="188"/>
        <end position="201"/>
    </location>
</feature>
<organism evidence="2 3">
    <name type="scientific">Trametes coccinea (strain BRFM310)</name>
    <name type="common">Pycnoporus coccineus</name>
    <dbReference type="NCBI Taxonomy" id="1353009"/>
    <lineage>
        <taxon>Eukaryota</taxon>
        <taxon>Fungi</taxon>
        <taxon>Dikarya</taxon>
        <taxon>Basidiomycota</taxon>
        <taxon>Agaricomycotina</taxon>
        <taxon>Agaricomycetes</taxon>
        <taxon>Polyporales</taxon>
        <taxon>Polyporaceae</taxon>
        <taxon>Trametes</taxon>
    </lineage>
</organism>
<feature type="compositionally biased region" description="Polar residues" evidence="1">
    <location>
        <begin position="231"/>
        <end position="255"/>
    </location>
</feature>
<protein>
    <submittedName>
        <fullName evidence="2">Uncharacterized protein</fullName>
    </submittedName>
</protein>
<keyword evidence="3" id="KW-1185">Reference proteome</keyword>
<dbReference type="STRING" id="1353009.A0A1Y2INN1"/>
<feature type="region of interest" description="Disordered" evidence="1">
    <location>
        <begin position="156"/>
        <end position="291"/>
    </location>
</feature>
<dbReference type="AlphaFoldDB" id="A0A1Y2INN1"/>
<dbReference type="EMBL" id="KZ084103">
    <property type="protein sequence ID" value="OSD02719.1"/>
    <property type="molecule type" value="Genomic_DNA"/>
</dbReference>
<reference evidence="2 3" key="1">
    <citation type="journal article" date="2015" name="Biotechnol. Biofuels">
        <title>Enhanced degradation of softwood versus hardwood by the white-rot fungus Pycnoporus coccineus.</title>
        <authorList>
            <person name="Couturier M."/>
            <person name="Navarro D."/>
            <person name="Chevret D."/>
            <person name="Henrissat B."/>
            <person name="Piumi F."/>
            <person name="Ruiz-Duenas F.J."/>
            <person name="Martinez A.T."/>
            <person name="Grigoriev I.V."/>
            <person name="Riley R."/>
            <person name="Lipzen A."/>
            <person name="Berrin J.G."/>
            <person name="Master E.R."/>
            <person name="Rosso M.N."/>
        </authorList>
    </citation>
    <scope>NUCLEOTIDE SEQUENCE [LARGE SCALE GENOMIC DNA]</scope>
    <source>
        <strain evidence="2 3">BRFM310</strain>
    </source>
</reference>
<name>A0A1Y2INN1_TRAC3</name>
<dbReference type="Proteomes" id="UP000193067">
    <property type="component" value="Unassembled WGS sequence"/>
</dbReference>